<dbReference type="Gene3D" id="3.30.1120.70">
    <property type="match status" value="1"/>
</dbReference>
<name>A0A8S5T570_9CAUD</name>
<evidence type="ECO:0000256" key="1">
    <source>
        <dbReference type="ARBA" id="ARBA00022950"/>
    </source>
</evidence>
<proteinExistence type="predicted"/>
<organism evidence="5">
    <name type="scientific">Siphoviridae sp. ctL7J9</name>
    <dbReference type="NCBI Taxonomy" id="2827845"/>
    <lineage>
        <taxon>Viruses</taxon>
        <taxon>Duplodnaviria</taxon>
        <taxon>Heunggongvirae</taxon>
        <taxon>Uroviricota</taxon>
        <taxon>Caudoviricetes</taxon>
    </lineage>
</organism>
<evidence type="ECO:0000313" key="5">
    <source>
        <dbReference type="EMBL" id="DAF58398.1"/>
    </source>
</evidence>
<protein>
    <submittedName>
        <fullName evidence="5">Portal protein</fullName>
    </submittedName>
</protein>
<feature type="region of interest" description="Disordered" evidence="4">
    <location>
        <begin position="1"/>
        <end position="22"/>
    </location>
</feature>
<dbReference type="Gene3D" id="1.20.1270.210">
    <property type="match status" value="1"/>
</dbReference>
<keyword evidence="2" id="KW-1160">Virus entry into host cell</keyword>
<dbReference type="NCBIfam" id="TIGR01537">
    <property type="entry name" value="portal_HK97"/>
    <property type="match status" value="1"/>
</dbReference>
<dbReference type="InterPro" id="IPR006944">
    <property type="entry name" value="Phage/GTA_portal"/>
</dbReference>
<keyword evidence="1" id="KW-0118">Viral capsid assembly</keyword>
<evidence type="ECO:0000256" key="3">
    <source>
        <dbReference type="ARBA" id="ARBA00023219"/>
    </source>
</evidence>
<keyword evidence="1" id="KW-1188">Viral release from host cell</keyword>
<evidence type="ECO:0000256" key="2">
    <source>
        <dbReference type="ARBA" id="ARBA00023009"/>
    </source>
</evidence>
<dbReference type="EMBL" id="BK032752">
    <property type="protein sequence ID" value="DAF58398.1"/>
    <property type="molecule type" value="Genomic_DNA"/>
</dbReference>
<keyword evidence="2" id="KW-1162">Viral penetration into host cytoplasm</keyword>
<reference evidence="5" key="1">
    <citation type="journal article" date="2021" name="Proc. Natl. Acad. Sci. U.S.A.">
        <title>A Catalog of Tens of Thousands of Viruses from Human Metagenomes Reveals Hidden Associations with Chronic Diseases.</title>
        <authorList>
            <person name="Tisza M.J."/>
            <person name="Buck C.B."/>
        </authorList>
    </citation>
    <scope>NUCLEOTIDE SEQUENCE</scope>
    <source>
        <strain evidence="5">CtL7J9</strain>
    </source>
</reference>
<keyword evidence="3" id="KW-0231">Viral genome packaging</keyword>
<sequence length="438" mass="48595">MSLRKGLVRAGRTLDSPRQKSLGGAIPTMALDNPAGWISGEESVAMSRDKAMKVSTVNRCVEVLSTSMAVLPVYTMNESTKERLPDHPLQPMLWSRANESMSTFDYQRLMMCNQLLRGNAYAGIVRDPRSGRPQELIPLPPDYVSPVFDDIGDFWYVFTHPVSGEMTLLRPEDVIHYKAYSEDGIEGVSVLKRASLTLSTARAAAQYENSTWLNGGQPCGILTTDSDLGGQVQRVQADGSTVWVDPKEELRRSWESVHRGPDKAFRVAVLDLGLKYQPISMTNSDAQFVESNEIRVADVCRFFGVPLHLAYAGKQSYASNEQNGIEFVNYTLLGYETQWGQEDTYKLLLPSERAAGLRIKRELKVFLKGDTTAQAAYYRALREIGALNADEIRALEDRGRIPGGSTYYASWNYGPLADFARLSVIRALGKNPDDGGTA</sequence>
<keyword evidence="2" id="KW-1171">Viral genome ejection through host cell envelope</keyword>
<dbReference type="Pfam" id="PF04860">
    <property type="entry name" value="Phage_portal"/>
    <property type="match status" value="1"/>
</dbReference>
<accession>A0A8S5T570</accession>
<dbReference type="InterPro" id="IPR006427">
    <property type="entry name" value="Portal_HK97"/>
</dbReference>
<evidence type="ECO:0000256" key="4">
    <source>
        <dbReference type="SAM" id="MobiDB-lite"/>
    </source>
</evidence>
<dbReference type="Gene3D" id="3.40.140.120">
    <property type="match status" value="1"/>
</dbReference>